<organism evidence="1 2">
    <name type="scientific">Candidatus Endonucleibacter bathymodioli</name>
    <dbReference type="NCBI Taxonomy" id="539814"/>
    <lineage>
        <taxon>Bacteria</taxon>
        <taxon>Pseudomonadati</taxon>
        <taxon>Pseudomonadota</taxon>
        <taxon>Gammaproteobacteria</taxon>
        <taxon>Oceanospirillales</taxon>
        <taxon>Endozoicomonadaceae</taxon>
        <taxon>Candidatus Endonucleibacter</taxon>
    </lineage>
</organism>
<evidence type="ECO:0000313" key="1">
    <source>
        <dbReference type="EMBL" id="MDP0589414.1"/>
    </source>
</evidence>
<reference evidence="1 2" key="1">
    <citation type="journal article" date="2023" name="bioRxiv">
        <title>An intranuclear bacterial parasite of deep-sea mussels expresses apoptosis inhibitors acquired from its host.</title>
        <authorList>
            <person name="Gonzalez Porras M.A."/>
            <person name="Assie A."/>
            <person name="Tietjen M."/>
            <person name="Violette M."/>
            <person name="Kleiner M."/>
            <person name="Gruber-Vodicka H."/>
            <person name="Dubilier N."/>
            <person name="Leisch N."/>
        </authorList>
    </citation>
    <scope>NUCLEOTIDE SEQUENCE [LARGE SCALE GENOMIC DNA]</scope>
    <source>
        <strain evidence="1">IAP13</strain>
    </source>
</reference>
<name>A0AA90NRU6_9GAMM</name>
<accession>A0AA90NRU6</accession>
<sequence length="46" mass="4834">MDDIHPAKATKITLAWIGKGVSKVISMTGIRTRLSAVGVIELGNLA</sequence>
<keyword evidence="2" id="KW-1185">Reference proteome</keyword>
<dbReference type="AlphaFoldDB" id="A0AA90NRU6"/>
<gene>
    <name evidence="1" type="ORF">QS748_09585</name>
</gene>
<protein>
    <submittedName>
        <fullName evidence="1">Uncharacterized protein</fullName>
    </submittedName>
</protein>
<dbReference type="EMBL" id="JASXSV010000014">
    <property type="protein sequence ID" value="MDP0589414.1"/>
    <property type="molecule type" value="Genomic_DNA"/>
</dbReference>
<comment type="caution">
    <text evidence="1">The sequence shown here is derived from an EMBL/GenBank/DDBJ whole genome shotgun (WGS) entry which is preliminary data.</text>
</comment>
<proteinExistence type="predicted"/>
<dbReference type="Proteomes" id="UP001178148">
    <property type="component" value="Unassembled WGS sequence"/>
</dbReference>
<evidence type="ECO:0000313" key="2">
    <source>
        <dbReference type="Proteomes" id="UP001178148"/>
    </source>
</evidence>